<sequence length="94" mass="10517">NITDILVKIIKFTQTRKEVLTRNINNIHNSDFVPRDLSVDEFSDLLNNAITEHTLNRRLILCDTDSIKFGPEGSFDVEPVTDTNSAAASGDKVK</sequence>
<name>A0A0F8YH04_9ZZZZ</name>
<reference evidence="2" key="1">
    <citation type="journal article" date="2015" name="Nature">
        <title>Complex archaea that bridge the gap between prokaryotes and eukaryotes.</title>
        <authorList>
            <person name="Spang A."/>
            <person name="Saw J.H."/>
            <person name="Jorgensen S.L."/>
            <person name="Zaremba-Niedzwiedzka K."/>
            <person name="Martijn J."/>
            <person name="Lind A.E."/>
            <person name="van Eijk R."/>
            <person name="Schleper C."/>
            <person name="Guy L."/>
            <person name="Ettema T.J."/>
        </authorList>
    </citation>
    <scope>NUCLEOTIDE SEQUENCE</scope>
</reference>
<gene>
    <name evidence="2" type="ORF">LCGC14_2898480</name>
</gene>
<protein>
    <submittedName>
        <fullName evidence="2">Uncharacterized protein</fullName>
    </submittedName>
</protein>
<dbReference type="AlphaFoldDB" id="A0A0F8YH04"/>
<comment type="caution">
    <text evidence="2">The sequence shown here is derived from an EMBL/GenBank/DDBJ whole genome shotgun (WGS) entry which is preliminary data.</text>
</comment>
<feature type="non-terminal residue" evidence="2">
    <location>
        <position position="1"/>
    </location>
</feature>
<feature type="region of interest" description="Disordered" evidence="1">
    <location>
        <begin position="72"/>
        <end position="94"/>
    </location>
</feature>
<evidence type="ECO:0000256" key="1">
    <source>
        <dbReference type="SAM" id="MobiDB-lite"/>
    </source>
</evidence>
<evidence type="ECO:0000313" key="2">
    <source>
        <dbReference type="EMBL" id="KKK72975.1"/>
    </source>
</evidence>
<dbReference type="EMBL" id="LAZR01056994">
    <property type="protein sequence ID" value="KKK72975.1"/>
    <property type="molecule type" value="Genomic_DNA"/>
</dbReference>
<proteinExistence type="predicted"/>
<accession>A0A0F8YH04</accession>
<organism evidence="2">
    <name type="scientific">marine sediment metagenome</name>
    <dbReference type="NCBI Taxonomy" id="412755"/>
    <lineage>
        <taxon>unclassified sequences</taxon>
        <taxon>metagenomes</taxon>
        <taxon>ecological metagenomes</taxon>
    </lineage>
</organism>